<evidence type="ECO:0000313" key="8">
    <source>
        <dbReference type="Proteomes" id="UP000325785"/>
    </source>
</evidence>
<dbReference type="Gene3D" id="3.30.2320.10">
    <property type="entry name" value="hypothetical protein PF0899 domain"/>
    <property type="match status" value="1"/>
</dbReference>
<comment type="subcellular location">
    <subcellularLocation>
        <location evidence="1">Virion</location>
    </subcellularLocation>
</comment>
<proteinExistence type="predicted"/>
<dbReference type="PATRIC" id="fig|540747.5.peg.4550"/>
<feature type="region of interest" description="Disordered" evidence="3">
    <location>
        <begin position="120"/>
        <end position="140"/>
    </location>
</feature>
<dbReference type="NCBIfam" id="TIGR01554">
    <property type="entry name" value="major_cap_HK97"/>
    <property type="match status" value="1"/>
</dbReference>
<evidence type="ECO:0000313" key="7">
    <source>
        <dbReference type="Proteomes" id="UP000051401"/>
    </source>
</evidence>
<evidence type="ECO:0000313" key="5">
    <source>
        <dbReference type="EMBL" id="KRS18235.1"/>
    </source>
</evidence>
<dbReference type="InterPro" id="IPR024455">
    <property type="entry name" value="Phage_capsid"/>
</dbReference>
<dbReference type="Gene3D" id="3.30.2400.10">
    <property type="entry name" value="Major capsid protein gp5"/>
    <property type="match status" value="1"/>
</dbReference>
<dbReference type="KEGG" id="rid:RIdsm_02741"/>
<keyword evidence="2" id="KW-0175">Coiled coil</keyword>
<evidence type="ECO:0000256" key="3">
    <source>
        <dbReference type="SAM" id="MobiDB-lite"/>
    </source>
</evidence>
<dbReference type="InterPro" id="IPR054612">
    <property type="entry name" value="Phage_capsid-like_C"/>
</dbReference>
<accession>A0A0T5PAD9</accession>
<evidence type="ECO:0000256" key="2">
    <source>
        <dbReference type="SAM" id="Coils"/>
    </source>
</evidence>
<dbReference type="Proteomes" id="UP000325785">
    <property type="component" value="Chromosome"/>
</dbReference>
<evidence type="ECO:0000259" key="4">
    <source>
        <dbReference type="Pfam" id="PF05065"/>
    </source>
</evidence>
<feature type="compositionally biased region" description="Low complexity" evidence="3">
    <location>
        <begin position="127"/>
        <end position="137"/>
    </location>
</feature>
<dbReference type="EMBL" id="LAXI01000004">
    <property type="protein sequence ID" value="KRS18235.1"/>
    <property type="molecule type" value="Genomic_DNA"/>
</dbReference>
<dbReference type="AlphaFoldDB" id="A0A0T5PAD9"/>
<keyword evidence="7" id="KW-1185">Reference proteome</keyword>
<reference evidence="6 8" key="2">
    <citation type="submission" date="2018-08" db="EMBL/GenBank/DDBJ databases">
        <title>Genetic Globetrotter - A new plasmid hitch-hiking vast phylogenetic and geographic distances.</title>
        <authorList>
            <person name="Vollmers J."/>
            <person name="Petersen J."/>
        </authorList>
    </citation>
    <scope>NUCLEOTIDE SEQUENCE [LARGE SCALE GENOMIC DNA]</scope>
    <source>
        <strain evidence="6 8">DSM 26383</strain>
    </source>
</reference>
<dbReference type="RefSeq" id="WP_057815384.1">
    <property type="nucleotide sequence ID" value="NZ_CP031598.1"/>
</dbReference>
<sequence length="369" mass="39569">MADGNTLVEVKNLFSNTQAEVQQLADRLAELETNANRPGAPFAKARDLRDGAKAQMIDFLRTGQGLEAKQLQGNVGAQGGFAVPEQIDRMVLDQLVDITPVRRVAQVVKTTSPDYAKLIGRRGTGSGWTSETGTRTSQDTPNLAQVKPSMGELYTYGTVTRHLLEDAAFDIEAWLIENIVTEFAVQEGAAFVSGDGVNKPVGFLAGDAPVSTGDDTRDFGTLQFIATGASGDFAASDPDNVFFDTVAALKPGYRAGAVWMMNSTTSAAVRKLKDTDGRSLWVDGLTEAQPSRLLGYPVEIAEDMPDIAADSLSIAFGNFQRGYIIADRAGMTMIRDEVTQPGFIKLYAARRTGGTVADSNAIKLIKFAN</sequence>
<name>A0A0T5PAD9_9RHOB</name>
<protein>
    <submittedName>
        <fullName evidence="6">Phage major capsid protein, HK97 family</fullName>
    </submittedName>
</protein>
<reference evidence="5 7" key="1">
    <citation type="submission" date="2015-04" db="EMBL/GenBank/DDBJ databases">
        <title>The draft genome sequence of Roseovarius indicus B108T.</title>
        <authorList>
            <person name="Li G."/>
            <person name="Lai Q."/>
            <person name="Shao Z."/>
            <person name="Yan P."/>
        </authorList>
    </citation>
    <scope>NUCLEOTIDE SEQUENCE [LARGE SCALE GENOMIC DNA]</scope>
    <source>
        <strain evidence="5 7">B108</strain>
    </source>
</reference>
<organism evidence="5 7">
    <name type="scientific">Roseovarius indicus</name>
    <dbReference type="NCBI Taxonomy" id="540747"/>
    <lineage>
        <taxon>Bacteria</taxon>
        <taxon>Pseudomonadati</taxon>
        <taxon>Pseudomonadota</taxon>
        <taxon>Alphaproteobacteria</taxon>
        <taxon>Rhodobacterales</taxon>
        <taxon>Roseobacteraceae</taxon>
        <taxon>Roseovarius</taxon>
    </lineage>
</organism>
<dbReference type="SUPFAM" id="SSF56563">
    <property type="entry name" value="Major capsid protein gp5"/>
    <property type="match status" value="1"/>
</dbReference>
<dbReference type="EMBL" id="CP031598">
    <property type="protein sequence ID" value="QEW26933.1"/>
    <property type="molecule type" value="Genomic_DNA"/>
</dbReference>
<evidence type="ECO:0000313" key="6">
    <source>
        <dbReference type="EMBL" id="QEW26933.1"/>
    </source>
</evidence>
<gene>
    <name evidence="6" type="ORF">RIdsm_02741</name>
    <name evidence="5" type="ORF">XM52_08790</name>
</gene>
<feature type="coiled-coil region" evidence="2">
    <location>
        <begin position="7"/>
        <end position="34"/>
    </location>
</feature>
<dbReference type="Proteomes" id="UP000051401">
    <property type="component" value="Unassembled WGS sequence"/>
</dbReference>
<evidence type="ECO:0000256" key="1">
    <source>
        <dbReference type="ARBA" id="ARBA00004328"/>
    </source>
</evidence>
<feature type="domain" description="Phage capsid-like C-terminal" evidence="4">
    <location>
        <begin position="79"/>
        <end position="367"/>
    </location>
</feature>
<dbReference type="Pfam" id="PF05065">
    <property type="entry name" value="Phage_capsid"/>
    <property type="match status" value="1"/>
</dbReference>
<dbReference type="OrthoDB" id="9786516at2"/>
<dbReference type="STRING" id="540747.SAMN04488031_101603"/>